<sequence>MLPELERLNKYEYDFNAITTVRNVIAFTPAVAFCVLITNHLLQTFITAETFRLNV</sequence>
<organism evidence="2">
    <name type="scientific">Anguilla anguilla</name>
    <name type="common">European freshwater eel</name>
    <name type="synonym">Muraena anguilla</name>
    <dbReference type="NCBI Taxonomy" id="7936"/>
    <lineage>
        <taxon>Eukaryota</taxon>
        <taxon>Metazoa</taxon>
        <taxon>Chordata</taxon>
        <taxon>Craniata</taxon>
        <taxon>Vertebrata</taxon>
        <taxon>Euteleostomi</taxon>
        <taxon>Actinopterygii</taxon>
        <taxon>Neopterygii</taxon>
        <taxon>Teleostei</taxon>
        <taxon>Anguilliformes</taxon>
        <taxon>Anguillidae</taxon>
        <taxon>Anguilla</taxon>
    </lineage>
</organism>
<proteinExistence type="predicted"/>
<keyword evidence="1" id="KW-0812">Transmembrane</keyword>
<protein>
    <submittedName>
        <fullName evidence="2">Uncharacterized protein</fullName>
    </submittedName>
</protein>
<keyword evidence="1" id="KW-0472">Membrane</keyword>
<reference evidence="2" key="2">
    <citation type="journal article" date="2015" name="Fish Shellfish Immunol.">
        <title>Early steps in the European eel (Anguilla anguilla)-Vibrio vulnificus interaction in the gills: Role of the RtxA13 toxin.</title>
        <authorList>
            <person name="Callol A."/>
            <person name="Pajuelo D."/>
            <person name="Ebbesson L."/>
            <person name="Teles M."/>
            <person name="MacKenzie S."/>
            <person name="Amaro C."/>
        </authorList>
    </citation>
    <scope>NUCLEOTIDE SEQUENCE</scope>
</reference>
<accession>A0A0E9Q1X4</accession>
<evidence type="ECO:0000313" key="2">
    <source>
        <dbReference type="EMBL" id="JAH10320.1"/>
    </source>
</evidence>
<keyword evidence="1" id="KW-1133">Transmembrane helix</keyword>
<dbReference type="EMBL" id="GBXM01098257">
    <property type="protein sequence ID" value="JAH10320.1"/>
    <property type="molecule type" value="Transcribed_RNA"/>
</dbReference>
<feature type="transmembrane region" description="Helical" evidence="1">
    <location>
        <begin position="20"/>
        <end position="42"/>
    </location>
</feature>
<evidence type="ECO:0000256" key="1">
    <source>
        <dbReference type="SAM" id="Phobius"/>
    </source>
</evidence>
<name>A0A0E9Q1X4_ANGAN</name>
<dbReference type="AlphaFoldDB" id="A0A0E9Q1X4"/>
<reference evidence="2" key="1">
    <citation type="submission" date="2014-11" db="EMBL/GenBank/DDBJ databases">
        <authorList>
            <person name="Amaro Gonzalez C."/>
        </authorList>
    </citation>
    <scope>NUCLEOTIDE SEQUENCE</scope>
</reference>